<comment type="caution">
    <text evidence="1">The sequence shown here is derived from an EMBL/GenBank/DDBJ whole genome shotgun (WGS) entry which is preliminary data.</text>
</comment>
<accession>A0ABU6QG20</accession>
<sequence>MRAKGTGRLTANLQPIISNDGILTLASLMYASSSLSTFHPYGGQSLGGTNRNTEFSDFERFNGFESFQKHFFAFVETFPSKTGFGSEDFLPWRPTAINPVLCASFVFSFCVLGDKVLGEGFVEGKLVGGEAFEGRVVAVEVERP</sequence>
<organism evidence="1 2">
    <name type="scientific">Stylosanthes scabra</name>
    <dbReference type="NCBI Taxonomy" id="79078"/>
    <lineage>
        <taxon>Eukaryota</taxon>
        <taxon>Viridiplantae</taxon>
        <taxon>Streptophyta</taxon>
        <taxon>Embryophyta</taxon>
        <taxon>Tracheophyta</taxon>
        <taxon>Spermatophyta</taxon>
        <taxon>Magnoliopsida</taxon>
        <taxon>eudicotyledons</taxon>
        <taxon>Gunneridae</taxon>
        <taxon>Pentapetalae</taxon>
        <taxon>rosids</taxon>
        <taxon>fabids</taxon>
        <taxon>Fabales</taxon>
        <taxon>Fabaceae</taxon>
        <taxon>Papilionoideae</taxon>
        <taxon>50 kb inversion clade</taxon>
        <taxon>dalbergioids sensu lato</taxon>
        <taxon>Dalbergieae</taxon>
        <taxon>Pterocarpus clade</taxon>
        <taxon>Stylosanthes</taxon>
    </lineage>
</organism>
<proteinExistence type="predicted"/>
<dbReference type="Proteomes" id="UP001341840">
    <property type="component" value="Unassembled WGS sequence"/>
</dbReference>
<protein>
    <submittedName>
        <fullName evidence="1">Uncharacterized protein</fullName>
    </submittedName>
</protein>
<name>A0ABU6QG20_9FABA</name>
<gene>
    <name evidence="1" type="ORF">PIB30_040304</name>
</gene>
<evidence type="ECO:0000313" key="1">
    <source>
        <dbReference type="EMBL" id="MED6110149.1"/>
    </source>
</evidence>
<keyword evidence="2" id="KW-1185">Reference proteome</keyword>
<dbReference type="EMBL" id="JASCZI010000217">
    <property type="protein sequence ID" value="MED6110149.1"/>
    <property type="molecule type" value="Genomic_DNA"/>
</dbReference>
<reference evidence="1 2" key="1">
    <citation type="journal article" date="2023" name="Plants (Basel)">
        <title>Bridging the Gap: Combining Genomics and Transcriptomics Approaches to Understand Stylosanthes scabra, an Orphan Legume from the Brazilian Caatinga.</title>
        <authorList>
            <person name="Ferreira-Neto J.R.C."/>
            <person name="da Silva M.D."/>
            <person name="Binneck E."/>
            <person name="de Melo N.F."/>
            <person name="da Silva R.H."/>
            <person name="de Melo A.L.T.M."/>
            <person name="Pandolfi V."/>
            <person name="Bustamante F.O."/>
            <person name="Brasileiro-Vidal A.C."/>
            <person name="Benko-Iseppon A.M."/>
        </authorList>
    </citation>
    <scope>NUCLEOTIDE SEQUENCE [LARGE SCALE GENOMIC DNA]</scope>
    <source>
        <tissue evidence="1">Leaves</tissue>
    </source>
</reference>
<evidence type="ECO:0000313" key="2">
    <source>
        <dbReference type="Proteomes" id="UP001341840"/>
    </source>
</evidence>